<dbReference type="PANTHER" id="PTHR38733">
    <property type="entry name" value="PROTEIN MCRC"/>
    <property type="match status" value="1"/>
</dbReference>
<dbReference type="GeneID" id="76422882"/>
<sequence length="462" mass="52102">MNATATLFEFQAYPYEVAGTDSVDGNILRLTEETLAALDAMNATRPILEIGRETIRPLNLVGVMKVGGITLEILPKLFKGEAYQRHRTVIAGNLLTMLACTERLSIREVDLAGLDLEQTDLFEVFIFLFAKRLARLLKSTQRREYTRQDEELRFVRGRIDIRAYTNPARLHIIPCTFHEYSVDNPLNRTLKYTCHLMARTSRRTETVRILRSITDLLDAVTLTPVTVAEVDTITFTRLNRAFEPFIRVCRIFLANATLTLQASDVETFSLLIPMERLFEEFVAAVIAEDPAFFFGQEMEVAAQQRNGHLVKRMGGGHAFALIPDIVARGPAGETMVIDTKYKILKEAETAYGVSQADMYQIFAYVVKLPAQAGMLLYPDTELKAPLDYVYDVSGRKVPLLVRSVRLSHPLATREGREAFREELAGVVQALYNTRTDRTGERHSGLVLDHRSANNEIPDLADL</sequence>
<evidence type="ECO:0000313" key="2">
    <source>
        <dbReference type="Proteomes" id="UP001042704"/>
    </source>
</evidence>
<reference evidence="1" key="1">
    <citation type="journal article" date="2001" name="Int. J. Syst. Evol. Microbiol.">
        <title>Methanofollis aquaemaris sp. nov., a methanogen isolated from an aquaculture fish pond.</title>
        <authorList>
            <person name="Lai M.C."/>
            <person name="Chen S.C."/>
        </authorList>
    </citation>
    <scope>NUCLEOTIDE SEQUENCE</scope>
    <source>
        <strain evidence="1">N2F9704</strain>
    </source>
</reference>
<evidence type="ECO:0000313" key="1">
    <source>
        <dbReference type="EMBL" id="QSZ66170.1"/>
    </source>
</evidence>
<dbReference type="RefSeq" id="WP_265581483.1">
    <property type="nucleotide sequence ID" value="NZ_CP036172.1"/>
</dbReference>
<evidence type="ECO:0008006" key="3">
    <source>
        <dbReference type="Google" id="ProtNLM"/>
    </source>
</evidence>
<dbReference type="PANTHER" id="PTHR38733:SF1">
    <property type="entry name" value="TYPE IV METHYL-DIRECTED RESTRICTION ENZYME ECOKMCRBC"/>
    <property type="match status" value="1"/>
</dbReference>
<reference evidence="1" key="2">
    <citation type="submission" date="2019-02" db="EMBL/GenBank/DDBJ databases">
        <authorList>
            <person name="Chen S.-C."/>
            <person name="Chien H.-H."/>
            <person name="Lai M.-C."/>
        </authorList>
    </citation>
    <scope>NUCLEOTIDE SEQUENCE</scope>
    <source>
        <strain evidence="1">N2F9704</strain>
    </source>
</reference>
<accession>A0A8A3S3D5</accession>
<dbReference type="InterPro" id="IPR019292">
    <property type="entry name" value="McrC"/>
</dbReference>
<dbReference type="KEGG" id="maqe:RJ40_00975"/>
<keyword evidence="2" id="KW-1185">Reference proteome</keyword>
<name>A0A8A3S3D5_9EURY</name>
<dbReference type="EMBL" id="CP036172">
    <property type="protein sequence ID" value="QSZ66170.1"/>
    <property type="molecule type" value="Genomic_DNA"/>
</dbReference>
<dbReference type="AlphaFoldDB" id="A0A8A3S3D5"/>
<organism evidence="1 2">
    <name type="scientific">Methanofollis aquaemaris</name>
    <dbReference type="NCBI Taxonomy" id="126734"/>
    <lineage>
        <taxon>Archaea</taxon>
        <taxon>Methanobacteriati</taxon>
        <taxon>Methanobacteriota</taxon>
        <taxon>Stenosarchaea group</taxon>
        <taxon>Methanomicrobia</taxon>
        <taxon>Methanomicrobiales</taxon>
        <taxon>Methanomicrobiaceae</taxon>
        <taxon>Methanofollis</taxon>
    </lineage>
</organism>
<protein>
    <recommendedName>
        <fullName evidence="3">5-methylcytosine-specific restriction enzyme subunit McrC</fullName>
    </recommendedName>
</protein>
<dbReference type="REBASE" id="495992">
    <property type="entry name" value="Maq9704McrBCP"/>
</dbReference>
<gene>
    <name evidence="1" type="ORF">RJ40_00975</name>
</gene>
<proteinExistence type="predicted"/>
<dbReference type="Proteomes" id="UP001042704">
    <property type="component" value="Chromosome"/>
</dbReference>
<dbReference type="Pfam" id="PF10117">
    <property type="entry name" value="McrBC"/>
    <property type="match status" value="1"/>
</dbReference>